<dbReference type="InterPro" id="IPR009636">
    <property type="entry name" value="SCAF"/>
</dbReference>
<evidence type="ECO:0000313" key="2">
    <source>
        <dbReference type="EMBL" id="DAF60465.1"/>
    </source>
</evidence>
<dbReference type="Pfam" id="PF06810">
    <property type="entry name" value="Phage_scaffold"/>
    <property type="match status" value="1"/>
</dbReference>
<dbReference type="GO" id="GO:0019069">
    <property type="term" value="P:viral capsid assembly"/>
    <property type="evidence" value="ECO:0007669"/>
    <property type="project" value="InterPro"/>
</dbReference>
<proteinExistence type="predicted"/>
<reference evidence="2" key="1">
    <citation type="journal article" date="2021" name="Proc. Natl. Acad. Sci. U.S.A.">
        <title>A Catalog of Tens of Thousands of Viruses from Human Metagenomes Reveals Hidden Associations with Chronic Diseases.</title>
        <authorList>
            <person name="Tisza M.J."/>
            <person name="Buck C.B."/>
        </authorList>
    </citation>
    <scope>NUCLEOTIDE SEQUENCE</scope>
    <source>
        <strain evidence="2">CtLq07</strain>
    </source>
</reference>
<evidence type="ECO:0000256" key="1">
    <source>
        <dbReference type="SAM" id="MobiDB-lite"/>
    </source>
</evidence>
<name>A0A8S5TB16_9CAUD</name>
<protein>
    <submittedName>
        <fullName evidence="2">Minor structural protein</fullName>
    </submittedName>
</protein>
<feature type="region of interest" description="Disordered" evidence="1">
    <location>
        <begin position="145"/>
        <end position="169"/>
    </location>
</feature>
<sequence>MKRKFLEDLGIETDAIEKIMIDSGKDTTALKAKIDELTEQLNVKDTIISEKNNKIAELEKVDVEAIKKSEYERGKTEGSKEIEDFKKQNALDKALLNYKAKDASILSKMLDMEKVKYNDKFEIVEGLEEQINSIKESHDYLFDNDKPLPTFSGPTQGPQGKVISGDPEKMDYNTYKQWRKQNN</sequence>
<accession>A0A8S5TB16</accession>
<organism evidence="2">
    <name type="scientific">Myoviridae sp. ctLq07</name>
    <dbReference type="NCBI Taxonomy" id="2827681"/>
    <lineage>
        <taxon>Viruses</taxon>
        <taxon>Duplodnaviria</taxon>
        <taxon>Heunggongvirae</taxon>
        <taxon>Uroviricota</taxon>
        <taxon>Caudoviricetes</taxon>
    </lineage>
</organism>
<dbReference type="EMBL" id="BK032789">
    <property type="protein sequence ID" value="DAF60465.1"/>
    <property type="molecule type" value="Genomic_DNA"/>
</dbReference>